<protein>
    <recommendedName>
        <fullName evidence="3">amidase</fullName>
        <ecNumber evidence="3">3.5.1.4</ecNumber>
    </recommendedName>
</protein>
<evidence type="ECO:0000313" key="9">
    <source>
        <dbReference type="Proteomes" id="UP000319160"/>
    </source>
</evidence>
<dbReference type="PROSITE" id="PS00571">
    <property type="entry name" value="AMIDASES"/>
    <property type="match status" value="1"/>
</dbReference>
<proteinExistence type="inferred from homology"/>
<dbReference type="InterPro" id="IPR023631">
    <property type="entry name" value="Amidase_dom"/>
</dbReference>
<evidence type="ECO:0000256" key="3">
    <source>
        <dbReference type="ARBA" id="ARBA00012922"/>
    </source>
</evidence>
<gene>
    <name evidence="8" type="ORF">FHL15_010202</name>
</gene>
<name>A0A553HLN1_9PEZI</name>
<evidence type="ECO:0000259" key="7">
    <source>
        <dbReference type="Pfam" id="PF01425"/>
    </source>
</evidence>
<evidence type="ECO:0000256" key="2">
    <source>
        <dbReference type="ARBA" id="ARBA00009199"/>
    </source>
</evidence>
<comment type="caution">
    <text evidence="8">The sequence shown here is derived from an EMBL/GenBank/DDBJ whole genome shotgun (WGS) entry which is preliminary data.</text>
</comment>
<sequence length="552" mass="60363">MPRAKVTIASGASWQDVAADRQRHRDATIASLNPPLRDLPADIPLDTTRVPESMLTAEELEITSQNVEDLIPKLASGHWSAETVIQAFMRRAGLAQRLTNCVTELLLKAVKRAAELDKYLANTGKTVGPLHGIPISIKEHIGLKGCDLNAGFVGWVGRVAEADSLILQILWDAGAVFYVRTTQPQTLMHLETSSNLYGTTVNPHNTTLTAGGSSGGEGALIGSRGSILGIGTDIGGSIRSPAANNGIFGFKPTAPRLPVSGWSATMAGSEAILGTIGPLSTSLEGISLFVRTVLSARPWLREPSLVAIPWREEERGRKLRVGVIWDDGVVRPHPPITAALSRVVEKLKESGEVEVVDWECWKHDLAWEIIAKLYFCDGGAEEKAAIASSGEPWMPLSKWILLDNPHVREHTIPTLWQAQQERDLYRTSYAALWNARDVDVILCPAGPGVAPKLETSRYWGYTSQWNLLNYPAISFPIGSKVGGEYKAYEYPTNYEPLSESDRYNYALWREHGVEGYVGAPVSLQLVGRIYEDEKLLRDLNTLLDAAGLSKTC</sequence>
<evidence type="ECO:0000256" key="1">
    <source>
        <dbReference type="ARBA" id="ARBA00001311"/>
    </source>
</evidence>
<feature type="domain" description="Amidase" evidence="7">
    <location>
        <begin position="84"/>
        <end position="536"/>
    </location>
</feature>
<dbReference type="Proteomes" id="UP000319160">
    <property type="component" value="Unassembled WGS sequence"/>
</dbReference>
<keyword evidence="4" id="KW-0378">Hydrolase</keyword>
<feature type="active site" description="Charge relay system" evidence="5">
    <location>
        <position position="213"/>
    </location>
</feature>
<dbReference type="PIRSF" id="PIRSF001221">
    <property type="entry name" value="Amidase_fungi"/>
    <property type="match status" value="1"/>
</dbReference>
<dbReference type="PANTHER" id="PTHR46072:SF4">
    <property type="entry name" value="AMIDASE C550.07-RELATED"/>
    <property type="match status" value="1"/>
</dbReference>
<dbReference type="Pfam" id="PF01425">
    <property type="entry name" value="Amidase"/>
    <property type="match status" value="1"/>
</dbReference>
<feature type="binding site" evidence="6">
    <location>
        <position position="187"/>
    </location>
    <ligand>
        <name>substrate</name>
    </ligand>
</feature>
<dbReference type="STRING" id="2512241.A0A553HLN1"/>
<dbReference type="EMBL" id="VFLP01000078">
    <property type="protein sequence ID" value="TRX88859.1"/>
    <property type="molecule type" value="Genomic_DNA"/>
</dbReference>
<evidence type="ECO:0000256" key="5">
    <source>
        <dbReference type="PIRSR" id="PIRSR001221-1"/>
    </source>
</evidence>
<organism evidence="8 9">
    <name type="scientific">Xylaria flabelliformis</name>
    <dbReference type="NCBI Taxonomy" id="2512241"/>
    <lineage>
        <taxon>Eukaryota</taxon>
        <taxon>Fungi</taxon>
        <taxon>Dikarya</taxon>
        <taxon>Ascomycota</taxon>
        <taxon>Pezizomycotina</taxon>
        <taxon>Sordariomycetes</taxon>
        <taxon>Xylariomycetidae</taxon>
        <taxon>Xylariales</taxon>
        <taxon>Xylariaceae</taxon>
        <taxon>Xylaria</taxon>
    </lineage>
</organism>
<evidence type="ECO:0000256" key="4">
    <source>
        <dbReference type="ARBA" id="ARBA00022801"/>
    </source>
</evidence>
<dbReference type="SUPFAM" id="SSF75304">
    <property type="entry name" value="Amidase signature (AS) enzymes"/>
    <property type="match status" value="1"/>
</dbReference>
<dbReference type="EC" id="3.5.1.4" evidence="3"/>
<feature type="binding site" evidence="6">
    <location>
        <begin position="234"/>
        <end position="237"/>
    </location>
    <ligand>
        <name>substrate</name>
    </ligand>
</feature>
<comment type="catalytic activity">
    <reaction evidence="1">
        <text>a monocarboxylic acid amide + H2O = a monocarboxylate + NH4(+)</text>
        <dbReference type="Rhea" id="RHEA:12020"/>
        <dbReference type="ChEBI" id="CHEBI:15377"/>
        <dbReference type="ChEBI" id="CHEBI:28938"/>
        <dbReference type="ChEBI" id="CHEBI:35757"/>
        <dbReference type="ChEBI" id="CHEBI:83628"/>
        <dbReference type="EC" id="3.5.1.4"/>
    </reaction>
</comment>
<dbReference type="Gene3D" id="3.90.1300.10">
    <property type="entry name" value="Amidase signature (AS) domain"/>
    <property type="match status" value="1"/>
</dbReference>
<dbReference type="InterPro" id="IPR036928">
    <property type="entry name" value="AS_sf"/>
</dbReference>
<dbReference type="AlphaFoldDB" id="A0A553HLN1"/>
<dbReference type="InterPro" id="IPR020556">
    <property type="entry name" value="Amidase_CS"/>
</dbReference>
<feature type="active site" description="Acyl-ester intermediate" evidence="5">
    <location>
        <position position="237"/>
    </location>
</feature>
<reference evidence="9" key="1">
    <citation type="submission" date="2019-06" db="EMBL/GenBank/DDBJ databases">
        <title>Draft genome sequence of the griseofulvin-producing fungus Xylaria cubensis strain G536.</title>
        <authorList>
            <person name="Mead M.E."/>
            <person name="Raja H.A."/>
            <person name="Steenwyk J.L."/>
            <person name="Knowles S.L."/>
            <person name="Oberlies N.H."/>
            <person name="Rokas A."/>
        </authorList>
    </citation>
    <scope>NUCLEOTIDE SEQUENCE [LARGE SCALE GENOMIC DNA]</scope>
    <source>
        <strain evidence="9">G536</strain>
    </source>
</reference>
<feature type="active site" description="Charge relay system" evidence="5">
    <location>
        <position position="138"/>
    </location>
</feature>
<accession>A0A553HLN1</accession>
<keyword evidence="9" id="KW-1185">Reference proteome</keyword>
<evidence type="ECO:0000256" key="6">
    <source>
        <dbReference type="PIRSR" id="PIRSR001221-2"/>
    </source>
</evidence>
<evidence type="ECO:0000313" key="8">
    <source>
        <dbReference type="EMBL" id="TRX88859.1"/>
    </source>
</evidence>
<dbReference type="OrthoDB" id="6428749at2759"/>
<feature type="binding site" evidence="6">
    <location>
        <position position="213"/>
    </location>
    <ligand>
        <name>substrate</name>
    </ligand>
</feature>
<dbReference type="PANTHER" id="PTHR46072">
    <property type="entry name" value="AMIDASE-RELATED-RELATED"/>
    <property type="match status" value="1"/>
</dbReference>
<comment type="similarity">
    <text evidence="2">Belongs to the amidase family.</text>
</comment>
<dbReference type="GO" id="GO:0004040">
    <property type="term" value="F:amidase activity"/>
    <property type="evidence" value="ECO:0007669"/>
    <property type="project" value="UniProtKB-EC"/>
</dbReference>